<dbReference type="AlphaFoldDB" id="L8HF63"/>
<dbReference type="VEuPathDB" id="AmoebaDB:ACA1_360770"/>
<proteinExistence type="predicted"/>
<gene>
    <name evidence="1" type="ORF">ACA1_360770</name>
</gene>
<protein>
    <submittedName>
        <fullName evidence="1">Uncharacterized protein</fullName>
    </submittedName>
</protein>
<dbReference type="GeneID" id="14924021"/>
<name>L8HF63_ACACF</name>
<evidence type="ECO:0000313" key="2">
    <source>
        <dbReference type="Proteomes" id="UP000011083"/>
    </source>
</evidence>
<sequence length="126" mass="13503">MSTILILSGSISGEKSSATKAKLDDTRKMQITALIGMSNGCPIALWKVINNCYGNNDVALQTAWCDLGKPDIYLVCVGDMSINPVFEAQFNALLDDMPMDAVLKALDCVEALHHATSGPEMAIQVV</sequence>
<reference evidence="1 2" key="1">
    <citation type="journal article" date="2013" name="Genome Biol.">
        <title>Genome of Acanthamoeba castellanii highlights extensive lateral gene transfer and early evolution of tyrosine kinase signaling.</title>
        <authorList>
            <person name="Clarke M."/>
            <person name="Lohan A.J."/>
            <person name="Liu B."/>
            <person name="Lagkouvardos I."/>
            <person name="Roy S."/>
            <person name="Zafar N."/>
            <person name="Bertelli C."/>
            <person name="Schilde C."/>
            <person name="Kianianmomeni A."/>
            <person name="Burglin T.R."/>
            <person name="Frech C."/>
            <person name="Turcotte B."/>
            <person name="Kopec K.O."/>
            <person name="Synnott J.M."/>
            <person name="Choo C."/>
            <person name="Paponov I."/>
            <person name="Finkler A."/>
            <person name="Soon Heng Tan C."/>
            <person name="Hutchins A.P."/>
            <person name="Weinmeier T."/>
            <person name="Rattei T."/>
            <person name="Chu J.S."/>
            <person name="Gimenez G."/>
            <person name="Irimia M."/>
            <person name="Rigden D.J."/>
            <person name="Fitzpatrick D.A."/>
            <person name="Lorenzo-Morales J."/>
            <person name="Bateman A."/>
            <person name="Chiu C.H."/>
            <person name="Tang P."/>
            <person name="Hegemann P."/>
            <person name="Fromm H."/>
            <person name="Raoult D."/>
            <person name="Greub G."/>
            <person name="Miranda-Saavedra D."/>
            <person name="Chen N."/>
            <person name="Nash P."/>
            <person name="Ginger M.L."/>
            <person name="Horn M."/>
            <person name="Schaap P."/>
            <person name="Caler L."/>
            <person name="Loftus B."/>
        </authorList>
    </citation>
    <scope>NUCLEOTIDE SEQUENCE [LARGE SCALE GENOMIC DNA]</scope>
    <source>
        <strain evidence="1 2">Neff</strain>
    </source>
</reference>
<keyword evidence="2" id="KW-1185">Reference proteome</keyword>
<evidence type="ECO:0000313" key="1">
    <source>
        <dbReference type="EMBL" id="ELR23051.1"/>
    </source>
</evidence>
<dbReference type="EMBL" id="KB007867">
    <property type="protein sequence ID" value="ELR23051.1"/>
    <property type="molecule type" value="Genomic_DNA"/>
</dbReference>
<dbReference type="Proteomes" id="UP000011083">
    <property type="component" value="Unassembled WGS sequence"/>
</dbReference>
<accession>L8HF63</accession>
<dbReference type="KEGG" id="acan:ACA1_360770"/>
<organism evidence="1 2">
    <name type="scientific">Acanthamoeba castellanii (strain ATCC 30010 / Neff)</name>
    <dbReference type="NCBI Taxonomy" id="1257118"/>
    <lineage>
        <taxon>Eukaryota</taxon>
        <taxon>Amoebozoa</taxon>
        <taxon>Discosea</taxon>
        <taxon>Longamoebia</taxon>
        <taxon>Centramoebida</taxon>
        <taxon>Acanthamoebidae</taxon>
        <taxon>Acanthamoeba</taxon>
    </lineage>
</organism>
<dbReference type="RefSeq" id="XP_004352528.1">
    <property type="nucleotide sequence ID" value="XM_004352476.1"/>
</dbReference>